<evidence type="ECO:0000256" key="14">
    <source>
        <dbReference type="RuleBase" id="RU000722"/>
    </source>
</evidence>
<dbReference type="Gene3D" id="1.10.1200.10">
    <property type="entry name" value="ACP-like"/>
    <property type="match status" value="1"/>
</dbReference>
<evidence type="ECO:0000256" key="1">
    <source>
        <dbReference type="ARBA" id="ARBA00004173"/>
    </source>
</evidence>
<gene>
    <name evidence="16" type="ORF">RHOBADRAFT_46972</name>
</gene>
<dbReference type="PROSITE" id="PS50075">
    <property type="entry name" value="CARRIER"/>
    <property type="match status" value="1"/>
</dbReference>
<evidence type="ECO:0000256" key="2">
    <source>
        <dbReference type="ARBA" id="ARBA00005194"/>
    </source>
</evidence>
<accession>A0A0P9IRV8</accession>
<organism evidence="16 17">
    <name type="scientific">Rhodotorula graminis (strain WP1)</name>
    <dbReference type="NCBI Taxonomy" id="578459"/>
    <lineage>
        <taxon>Eukaryota</taxon>
        <taxon>Fungi</taxon>
        <taxon>Dikarya</taxon>
        <taxon>Basidiomycota</taxon>
        <taxon>Pucciniomycotina</taxon>
        <taxon>Microbotryomycetes</taxon>
        <taxon>Sporidiobolales</taxon>
        <taxon>Sporidiobolaceae</taxon>
        <taxon>Rhodotorula</taxon>
    </lineage>
</organism>
<dbReference type="HAMAP" id="MF_01217">
    <property type="entry name" value="Acyl_carrier"/>
    <property type="match status" value="1"/>
</dbReference>
<dbReference type="GO" id="GO:0099128">
    <property type="term" value="C:mitochondrial [2Fe-2S] assembly complex"/>
    <property type="evidence" value="ECO:0007669"/>
    <property type="project" value="UniProtKB-ARBA"/>
</dbReference>
<evidence type="ECO:0000256" key="9">
    <source>
        <dbReference type="ARBA" id="ARBA00022946"/>
    </source>
</evidence>
<dbReference type="InterPro" id="IPR003231">
    <property type="entry name" value="ACP"/>
</dbReference>
<dbReference type="OrthoDB" id="448946at2759"/>
<dbReference type="InterPro" id="IPR006162">
    <property type="entry name" value="Ppantetheine_attach_site"/>
</dbReference>
<keyword evidence="5 14" id="KW-0596">Phosphopantetheine</keyword>
<evidence type="ECO:0000256" key="8">
    <source>
        <dbReference type="ARBA" id="ARBA00022832"/>
    </source>
</evidence>
<dbReference type="AlphaFoldDB" id="A0A0P9IRV8"/>
<dbReference type="PANTHER" id="PTHR20863">
    <property type="entry name" value="ACYL CARRIER PROTEIN"/>
    <property type="match status" value="1"/>
</dbReference>
<sequence>MFRSATRSLVAPVARRAVLSPACVAPVRFAPSLLVQQRTYAASALAPETIKHRIEDVLKSFEKVDASKVAPTASFTNDLGLDSLDAVEVVMAIEEEFAIEIPDEDADRITTVGEAIDYITKSPEAR</sequence>
<dbReference type="NCBIfam" id="NF002150">
    <property type="entry name" value="PRK00982.1-4"/>
    <property type="match status" value="1"/>
</dbReference>
<dbReference type="EMBL" id="KQ474088">
    <property type="protein sequence ID" value="KPV72131.1"/>
    <property type="molecule type" value="Genomic_DNA"/>
</dbReference>
<evidence type="ECO:0000256" key="5">
    <source>
        <dbReference type="ARBA" id="ARBA00022450"/>
    </source>
</evidence>
<evidence type="ECO:0000313" key="17">
    <source>
        <dbReference type="Proteomes" id="UP000053890"/>
    </source>
</evidence>
<protein>
    <recommendedName>
        <fullName evidence="14">Acyl carrier protein</fullName>
    </recommendedName>
</protein>
<dbReference type="InterPro" id="IPR036736">
    <property type="entry name" value="ACP-like_sf"/>
</dbReference>
<dbReference type="FunFam" id="1.10.1200.10:FF:000003">
    <property type="entry name" value="Acyl carrier protein"/>
    <property type="match status" value="1"/>
</dbReference>
<keyword evidence="9" id="KW-0809">Transit peptide</keyword>
<keyword evidence="12" id="KW-0496">Mitochondrion</keyword>
<evidence type="ECO:0000259" key="15">
    <source>
        <dbReference type="PROSITE" id="PS50075"/>
    </source>
</evidence>
<evidence type="ECO:0000313" key="16">
    <source>
        <dbReference type="EMBL" id="KPV72131.1"/>
    </source>
</evidence>
<evidence type="ECO:0000256" key="13">
    <source>
        <dbReference type="ARBA" id="ARBA00023160"/>
    </source>
</evidence>
<keyword evidence="11" id="KW-0443">Lipid metabolism</keyword>
<comment type="subcellular location">
    <subcellularLocation>
        <location evidence="1">Mitochondrion</location>
    </subcellularLocation>
</comment>
<comment type="pathway">
    <text evidence="2">Lipid metabolism; fatty acid biosynthesis.</text>
</comment>
<keyword evidence="7" id="KW-0597">Phosphoprotein</keyword>
<comment type="similarity">
    <text evidence="3">Belongs to the acyl carrier protein (ACP) family.</text>
</comment>
<dbReference type="NCBIfam" id="NF002148">
    <property type="entry name" value="PRK00982.1-2"/>
    <property type="match status" value="1"/>
</dbReference>
<dbReference type="RefSeq" id="XP_018268180.1">
    <property type="nucleotide sequence ID" value="XM_018414897.1"/>
</dbReference>
<dbReference type="Pfam" id="PF00550">
    <property type="entry name" value="PP-binding"/>
    <property type="match status" value="1"/>
</dbReference>
<keyword evidence="13 14" id="KW-0275">Fatty acid biosynthesis</keyword>
<evidence type="ECO:0000256" key="3">
    <source>
        <dbReference type="ARBA" id="ARBA00010930"/>
    </source>
</evidence>
<dbReference type="PANTHER" id="PTHR20863:SF28">
    <property type="entry name" value="ACYL CARRIER PROTEIN, MITOCHONDRIAL"/>
    <property type="match status" value="1"/>
</dbReference>
<dbReference type="GO" id="GO:0000035">
    <property type="term" value="F:acyl binding"/>
    <property type="evidence" value="ECO:0007669"/>
    <property type="project" value="TreeGrafter"/>
</dbReference>
<dbReference type="InterPro" id="IPR009081">
    <property type="entry name" value="PP-bd_ACP"/>
</dbReference>
<dbReference type="OMA" id="RFKTPRD"/>
<dbReference type="NCBIfam" id="TIGR00517">
    <property type="entry name" value="acyl_carrier"/>
    <property type="match status" value="1"/>
</dbReference>
<dbReference type="STRING" id="578459.A0A0P9IRV8"/>
<dbReference type="SUPFAM" id="SSF47336">
    <property type="entry name" value="ACP-like"/>
    <property type="match status" value="1"/>
</dbReference>
<evidence type="ECO:0000256" key="6">
    <source>
        <dbReference type="ARBA" id="ARBA00022516"/>
    </source>
</evidence>
<keyword evidence="6 14" id="KW-0444">Lipid biosynthesis</keyword>
<keyword evidence="10" id="KW-0249">Electron transport</keyword>
<evidence type="ECO:0000256" key="11">
    <source>
        <dbReference type="ARBA" id="ARBA00023098"/>
    </source>
</evidence>
<dbReference type="Proteomes" id="UP000053890">
    <property type="component" value="Unassembled WGS sequence"/>
</dbReference>
<evidence type="ECO:0000256" key="7">
    <source>
        <dbReference type="ARBA" id="ARBA00022553"/>
    </source>
</evidence>
<name>A0A0P9IRV8_RHOGW</name>
<keyword evidence="17" id="KW-1185">Reference proteome</keyword>
<dbReference type="GO" id="GO:0000036">
    <property type="term" value="F:acyl carrier activity"/>
    <property type="evidence" value="ECO:0007669"/>
    <property type="project" value="TreeGrafter"/>
</dbReference>
<proteinExistence type="inferred from homology"/>
<comment type="function">
    <text evidence="14">Carrier of the growing fatty acid chain in fatty acid biosynthesis.</text>
</comment>
<evidence type="ECO:0000256" key="12">
    <source>
        <dbReference type="ARBA" id="ARBA00023128"/>
    </source>
</evidence>
<feature type="domain" description="Carrier" evidence="15">
    <location>
        <begin position="48"/>
        <end position="123"/>
    </location>
</feature>
<dbReference type="GeneID" id="28975345"/>
<reference evidence="16 17" key="1">
    <citation type="journal article" date="2015" name="Front. Microbiol.">
        <title>Genome sequence of the plant growth promoting endophytic yeast Rhodotorula graminis WP1.</title>
        <authorList>
            <person name="Firrincieli A."/>
            <person name="Otillar R."/>
            <person name="Salamov A."/>
            <person name="Schmutz J."/>
            <person name="Khan Z."/>
            <person name="Redman R.S."/>
            <person name="Fleck N.D."/>
            <person name="Lindquist E."/>
            <person name="Grigoriev I.V."/>
            <person name="Doty S.L."/>
        </authorList>
    </citation>
    <scope>NUCLEOTIDE SEQUENCE [LARGE SCALE GENOMIC DNA]</scope>
    <source>
        <strain evidence="16 17">WP1</strain>
    </source>
</reference>
<evidence type="ECO:0000256" key="4">
    <source>
        <dbReference type="ARBA" id="ARBA00022448"/>
    </source>
</evidence>
<dbReference type="PROSITE" id="PS00012">
    <property type="entry name" value="PHOSPHOPANTETHEINE"/>
    <property type="match status" value="1"/>
</dbReference>
<keyword evidence="8" id="KW-0276">Fatty acid metabolism</keyword>
<keyword evidence="4" id="KW-0813">Transport</keyword>
<evidence type="ECO:0000256" key="10">
    <source>
        <dbReference type="ARBA" id="ARBA00022982"/>
    </source>
</evidence>